<dbReference type="EMBL" id="CATOUU010000757">
    <property type="protein sequence ID" value="CAI9946143.1"/>
    <property type="molecule type" value="Genomic_DNA"/>
</dbReference>
<evidence type="ECO:0000313" key="10">
    <source>
        <dbReference type="Proteomes" id="UP001642409"/>
    </source>
</evidence>
<dbReference type="EMBL" id="CAXDID020000423">
    <property type="protein sequence ID" value="CAL6089907.1"/>
    <property type="molecule type" value="Genomic_DNA"/>
</dbReference>
<comment type="caution">
    <text evidence="4">The sequence shown here is derived from an EMBL/GenBank/DDBJ whole genome shotgun (WGS) entry which is preliminary data.</text>
</comment>
<evidence type="ECO:0000313" key="7">
    <source>
        <dbReference type="EMBL" id="CAL6089903.1"/>
    </source>
</evidence>
<evidence type="ECO:0000256" key="1">
    <source>
        <dbReference type="SAM" id="MobiDB-lite"/>
    </source>
</evidence>
<gene>
    <name evidence="2" type="ORF">HINF_LOCUS33783</name>
    <name evidence="3" type="ORF">HINF_LOCUS33786</name>
    <name evidence="4" type="ORF">HINF_LOCUS33788</name>
    <name evidence="5" type="ORF">HINF_LOCUS33791</name>
    <name evidence="6" type="ORF">HINF_LOCUS65050</name>
    <name evidence="7" type="ORF">HINF_LOCUS65053</name>
    <name evidence="8" type="ORF">HINF_LOCUS65055</name>
    <name evidence="9" type="ORF">HINF_LOCUS65058</name>
</gene>
<accession>A0AA86PYG1</accession>
<proteinExistence type="predicted"/>
<dbReference type="Proteomes" id="UP001642409">
    <property type="component" value="Unassembled WGS sequence"/>
</dbReference>
<sequence>MFKYIEYNNGNFSHYQEQPQRKKQIVPRTDHRKPNKADYSTISQASEALPSLIQSCSSSMKKSFKHINQQFRSQQHTEYKKQNNQSNTEQSKPKGSLQKQSKKNEIKVLIKSFNKVIGGNQKQKRKLIYWITESQQLHQITSNN</sequence>
<organism evidence="4">
    <name type="scientific">Hexamita inflata</name>
    <dbReference type="NCBI Taxonomy" id="28002"/>
    <lineage>
        <taxon>Eukaryota</taxon>
        <taxon>Metamonada</taxon>
        <taxon>Diplomonadida</taxon>
        <taxon>Hexamitidae</taxon>
        <taxon>Hexamitinae</taxon>
        <taxon>Hexamita</taxon>
    </lineage>
</organism>
<evidence type="ECO:0000313" key="9">
    <source>
        <dbReference type="EMBL" id="CAL6089913.1"/>
    </source>
</evidence>
<keyword evidence="10" id="KW-1185">Reference proteome</keyword>
<name>A0AA86PYG1_9EUKA</name>
<protein>
    <submittedName>
        <fullName evidence="6">Hypothetical_protein</fullName>
    </submittedName>
</protein>
<evidence type="ECO:0000313" key="8">
    <source>
        <dbReference type="EMBL" id="CAL6089907.1"/>
    </source>
</evidence>
<feature type="region of interest" description="Disordered" evidence="1">
    <location>
        <begin position="70"/>
        <end position="103"/>
    </location>
</feature>
<feature type="compositionally biased region" description="Basic residues" evidence="1">
    <location>
        <begin position="21"/>
        <end position="34"/>
    </location>
</feature>
<dbReference type="EMBL" id="CATOUU010000757">
    <property type="protein sequence ID" value="CAI9946141.1"/>
    <property type="molecule type" value="Genomic_DNA"/>
</dbReference>
<reference evidence="6 10" key="2">
    <citation type="submission" date="2024-07" db="EMBL/GenBank/DDBJ databases">
        <authorList>
            <person name="Akdeniz Z."/>
        </authorList>
    </citation>
    <scope>NUCLEOTIDE SEQUENCE [LARGE SCALE GENOMIC DNA]</scope>
</reference>
<evidence type="ECO:0000313" key="4">
    <source>
        <dbReference type="EMBL" id="CAI9946143.1"/>
    </source>
</evidence>
<dbReference type="EMBL" id="CATOUU010000757">
    <property type="protein sequence ID" value="CAI9946146.1"/>
    <property type="molecule type" value="Genomic_DNA"/>
</dbReference>
<evidence type="ECO:0000313" key="6">
    <source>
        <dbReference type="EMBL" id="CAL6089897.1"/>
    </source>
</evidence>
<dbReference type="EMBL" id="CAXDID020000423">
    <property type="protein sequence ID" value="CAL6089913.1"/>
    <property type="molecule type" value="Genomic_DNA"/>
</dbReference>
<dbReference type="EMBL" id="CAXDID020000423">
    <property type="protein sequence ID" value="CAL6089897.1"/>
    <property type="molecule type" value="Genomic_DNA"/>
</dbReference>
<dbReference type="EMBL" id="CAXDID020000423">
    <property type="protein sequence ID" value="CAL6089903.1"/>
    <property type="molecule type" value="Genomic_DNA"/>
</dbReference>
<dbReference type="AlphaFoldDB" id="A0AA86PYG1"/>
<reference evidence="4" key="1">
    <citation type="submission" date="2023-06" db="EMBL/GenBank/DDBJ databases">
        <authorList>
            <person name="Kurt Z."/>
        </authorList>
    </citation>
    <scope>NUCLEOTIDE SEQUENCE</scope>
</reference>
<feature type="region of interest" description="Disordered" evidence="1">
    <location>
        <begin position="16"/>
        <end position="43"/>
    </location>
</feature>
<evidence type="ECO:0000313" key="3">
    <source>
        <dbReference type="EMBL" id="CAI9946141.1"/>
    </source>
</evidence>
<evidence type="ECO:0000313" key="5">
    <source>
        <dbReference type="EMBL" id="CAI9946146.1"/>
    </source>
</evidence>
<dbReference type="EMBL" id="CATOUU010000757">
    <property type="protein sequence ID" value="CAI9946138.1"/>
    <property type="molecule type" value="Genomic_DNA"/>
</dbReference>
<evidence type="ECO:0000313" key="2">
    <source>
        <dbReference type="EMBL" id="CAI9946138.1"/>
    </source>
</evidence>